<dbReference type="Gene3D" id="3.40.50.1820">
    <property type="entry name" value="alpha/beta hydrolase"/>
    <property type="match status" value="1"/>
</dbReference>
<dbReference type="AlphaFoldDB" id="A0A4R7JGS7"/>
<keyword evidence="2" id="KW-1185">Reference proteome</keyword>
<sequence>MVETAPDIIYLHGFRSSPQSDKAQALDSHLKAISYSGEWFIPELAYSPVEIEKQLDDLIQGRGDRAVGLIGSSLGGFFAYAMAERYGLPAVLINPAAYPYDLMNQYLGTQTNLYTGEAFEVTREDVECLRDLDPGEPSHPERLMVMLQTGDETLDYREAERRFANVHLMVEEGGDHRFSSFENHLSAMLTFLADEARVPDSTA</sequence>
<comment type="caution">
    <text evidence="1">The sequence shown here is derived from an EMBL/GenBank/DDBJ whole genome shotgun (WGS) entry which is preliminary data.</text>
</comment>
<organism evidence="1 2">
    <name type="scientific">Halospina denitrificans</name>
    <dbReference type="NCBI Taxonomy" id="332522"/>
    <lineage>
        <taxon>Bacteria</taxon>
        <taxon>Pseudomonadati</taxon>
        <taxon>Pseudomonadota</taxon>
        <taxon>Gammaproteobacteria</taxon>
        <taxon>Halospina</taxon>
    </lineage>
</organism>
<dbReference type="Pfam" id="PF05728">
    <property type="entry name" value="UPF0227"/>
    <property type="match status" value="1"/>
</dbReference>
<protein>
    <recommendedName>
        <fullName evidence="3">Esterase</fullName>
    </recommendedName>
</protein>
<reference evidence="1 2" key="1">
    <citation type="submission" date="2019-03" db="EMBL/GenBank/DDBJ databases">
        <title>Genomic Encyclopedia of Type Strains, Phase IV (KMG-IV): sequencing the most valuable type-strain genomes for metagenomic binning, comparative biology and taxonomic classification.</title>
        <authorList>
            <person name="Goeker M."/>
        </authorList>
    </citation>
    <scope>NUCLEOTIDE SEQUENCE [LARGE SCALE GENOMIC DNA]</scope>
    <source>
        <strain evidence="1 2">DSM 15505</strain>
    </source>
</reference>
<dbReference type="RefSeq" id="WP_133737181.1">
    <property type="nucleotide sequence ID" value="NZ_SOAX01000008.1"/>
</dbReference>
<dbReference type="PANTHER" id="PTHR35602:SF3">
    <property type="entry name" value="ESTERASE YQIA"/>
    <property type="match status" value="1"/>
</dbReference>
<dbReference type="EMBL" id="SOAX01000008">
    <property type="protein sequence ID" value="TDT37011.1"/>
    <property type="molecule type" value="Genomic_DNA"/>
</dbReference>
<gene>
    <name evidence="1" type="ORF">DES49_2963</name>
</gene>
<evidence type="ECO:0008006" key="3">
    <source>
        <dbReference type="Google" id="ProtNLM"/>
    </source>
</evidence>
<name>A0A4R7JGS7_9GAMM</name>
<evidence type="ECO:0000313" key="2">
    <source>
        <dbReference type="Proteomes" id="UP000295830"/>
    </source>
</evidence>
<proteinExistence type="predicted"/>
<dbReference type="InterPro" id="IPR029058">
    <property type="entry name" value="AB_hydrolase_fold"/>
</dbReference>
<evidence type="ECO:0000313" key="1">
    <source>
        <dbReference type="EMBL" id="TDT37011.1"/>
    </source>
</evidence>
<dbReference type="OrthoDB" id="9814831at2"/>
<dbReference type="InterPro" id="IPR008886">
    <property type="entry name" value="UPF0227/Esterase_YqiA"/>
</dbReference>
<dbReference type="Proteomes" id="UP000295830">
    <property type="component" value="Unassembled WGS sequence"/>
</dbReference>
<dbReference type="PANTHER" id="PTHR35602">
    <property type="entry name" value="ESTERASE YQIA-RELATED"/>
    <property type="match status" value="1"/>
</dbReference>
<accession>A0A4R7JGS7</accession>
<dbReference type="SUPFAM" id="SSF53474">
    <property type="entry name" value="alpha/beta-Hydrolases"/>
    <property type="match status" value="1"/>
</dbReference>